<evidence type="ECO:0000259" key="3">
    <source>
        <dbReference type="PROSITE" id="PS51864"/>
    </source>
</evidence>
<dbReference type="PANTHER" id="PTHR10127:SF899">
    <property type="entry name" value="ASTACIN-LIKE METALLOENDOPEPTIDASE-RELATED"/>
    <property type="match status" value="1"/>
</dbReference>
<dbReference type="STRING" id="121845.A0A3Q0JEG2"/>
<dbReference type="EC" id="3.4.24.-" evidence="2"/>
<proteinExistence type="predicted"/>
<dbReference type="GeneID" id="103517035"/>
<dbReference type="GO" id="GO:0004222">
    <property type="term" value="F:metalloendopeptidase activity"/>
    <property type="evidence" value="ECO:0007669"/>
    <property type="project" value="UniProtKB-UniRule"/>
</dbReference>
<reference evidence="5" key="1">
    <citation type="submission" date="2025-08" db="UniProtKB">
        <authorList>
            <consortium name="RefSeq"/>
        </authorList>
    </citation>
    <scope>IDENTIFICATION</scope>
</reference>
<dbReference type="SUPFAM" id="SSF55486">
    <property type="entry name" value="Metalloproteases ('zincins'), catalytic domain"/>
    <property type="match status" value="1"/>
</dbReference>
<evidence type="ECO:0000313" key="4">
    <source>
        <dbReference type="Proteomes" id="UP000079169"/>
    </source>
</evidence>
<keyword evidence="1 2" id="KW-0378">Hydrolase</keyword>
<dbReference type="RefSeq" id="XP_026685080.1">
    <property type="nucleotide sequence ID" value="XM_026829279.1"/>
</dbReference>
<dbReference type="Pfam" id="PF01400">
    <property type="entry name" value="Astacin"/>
    <property type="match status" value="1"/>
</dbReference>
<feature type="binding site" evidence="1">
    <location>
        <position position="66"/>
    </location>
    <ligand>
        <name>Zn(2+)</name>
        <dbReference type="ChEBI" id="CHEBI:29105"/>
        <note>catalytic</note>
    </ligand>
</feature>
<evidence type="ECO:0000256" key="2">
    <source>
        <dbReference type="RuleBase" id="RU361183"/>
    </source>
</evidence>
<keyword evidence="1 2" id="KW-0479">Metal-binding</keyword>
<keyword evidence="1 2" id="KW-0862">Zinc</keyword>
<evidence type="ECO:0000256" key="1">
    <source>
        <dbReference type="PROSITE-ProRule" id="PRU01211"/>
    </source>
</evidence>
<name>A0A3Q0JEG2_DIACI</name>
<keyword evidence="1 2" id="KW-0645">Protease</keyword>
<dbReference type="InterPro" id="IPR006026">
    <property type="entry name" value="Peptidase_Metallo"/>
</dbReference>
<dbReference type="GO" id="GO:0006508">
    <property type="term" value="P:proteolysis"/>
    <property type="evidence" value="ECO:0007669"/>
    <property type="project" value="UniProtKB-KW"/>
</dbReference>
<dbReference type="PROSITE" id="PS51864">
    <property type="entry name" value="ASTACIN"/>
    <property type="match status" value="1"/>
</dbReference>
<dbReference type="PANTHER" id="PTHR10127">
    <property type="entry name" value="DISCOIDIN, CUB, EGF, LAMININ , AND ZINC METALLOPROTEASE DOMAIN CONTAINING"/>
    <property type="match status" value="1"/>
</dbReference>
<dbReference type="SMART" id="SM00235">
    <property type="entry name" value="ZnMc"/>
    <property type="match status" value="1"/>
</dbReference>
<keyword evidence="1 2" id="KW-0482">Metalloprotease</keyword>
<feature type="domain" description="Peptidase M12A" evidence="3">
    <location>
        <begin position="1"/>
        <end position="108"/>
    </location>
</feature>
<dbReference type="AlphaFoldDB" id="A0A3Q0JEG2"/>
<dbReference type="Proteomes" id="UP000079169">
    <property type="component" value="Unplaced"/>
</dbReference>
<organism evidence="4 5">
    <name type="scientific">Diaphorina citri</name>
    <name type="common">Asian citrus psyllid</name>
    <dbReference type="NCBI Taxonomy" id="121845"/>
    <lineage>
        <taxon>Eukaryota</taxon>
        <taxon>Metazoa</taxon>
        <taxon>Ecdysozoa</taxon>
        <taxon>Arthropoda</taxon>
        <taxon>Hexapoda</taxon>
        <taxon>Insecta</taxon>
        <taxon>Pterygota</taxon>
        <taxon>Neoptera</taxon>
        <taxon>Paraneoptera</taxon>
        <taxon>Hemiptera</taxon>
        <taxon>Sternorrhyncha</taxon>
        <taxon>Psylloidea</taxon>
        <taxon>Psyllidae</taxon>
        <taxon>Diaphorininae</taxon>
        <taxon>Diaphorina</taxon>
    </lineage>
</organism>
<feature type="active site" evidence="1">
    <location>
        <position position="67"/>
    </location>
</feature>
<keyword evidence="4" id="KW-1185">Reference proteome</keyword>
<sequence>MKRFETETCIKFVPLKTRVYNTYIEIGSTKKGCYAMIGYHPQKNGQGLPVNFQLPECTAHQGTIEHELLHVIGILHEQARSDRDEHVTIVWENIEKGKIHHSYKESKN</sequence>
<accession>A0A3Q0JEG2</accession>
<feature type="binding site" evidence="1">
    <location>
        <position position="70"/>
    </location>
    <ligand>
        <name>Zn(2+)</name>
        <dbReference type="ChEBI" id="CHEBI:29105"/>
        <note>catalytic</note>
    </ligand>
</feature>
<dbReference type="PRINTS" id="PR00480">
    <property type="entry name" value="ASTACIN"/>
</dbReference>
<comment type="caution">
    <text evidence="1">Lacks conserved residue(s) required for the propagation of feature annotation.</text>
</comment>
<comment type="cofactor">
    <cofactor evidence="1 2">
        <name>Zn(2+)</name>
        <dbReference type="ChEBI" id="CHEBI:29105"/>
    </cofactor>
    <text evidence="1 2">Binds 1 zinc ion per subunit.</text>
</comment>
<dbReference type="KEGG" id="dci:103517035"/>
<dbReference type="InterPro" id="IPR001506">
    <property type="entry name" value="Peptidase_M12A"/>
</dbReference>
<dbReference type="GO" id="GO:0008270">
    <property type="term" value="F:zinc ion binding"/>
    <property type="evidence" value="ECO:0007669"/>
    <property type="project" value="UniProtKB-UniRule"/>
</dbReference>
<gene>
    <name evidence="5" type="primary">LOC103517035</name>
</gene>
<protein>
    <recommendedName>
        <fullName evidence="2">Metalloendopeptidase</fullName>
        <ecNumber evidence="2">3.4.24.-</ecNumber>
    </recommendedName>
</protein>
<dbReference type="PaxDb" id="121845-A0A3Q0JEG2"/>
<evidence type="ECO:0000313" key="5">
    <source>
        <dbReference type="RefSeq" id="XP_026685080.1"/>
    </source>
</evidence>
<feature type="binding site" evidence="1">
    <location>
        <position position="76"/>
    </location>
    <ligand>
        <name>Zn(2+)</name>
        <dbReference type="ChEBI" id="CHEBI:29105"/>
        <note>catalytic</note>
    </ligand>
</feature>
<dbReference type="InterPro" id="IPR024079">
    <property type="entry name" value="MetalloPept_cat_dom_sf"/>
</dbReference>
<dbReference type="Gene3D" id="3.40.390.10">
    <property type="entry name" value="Collagenase (Catalytic Domain)"/>
    <property type="match status" value="1"/>
</dbReference>